<reference evidence="1 2" key="1">
    <citation type="submission" date="2019-06" db="EMBL/GenBank/DDBJ databases">
        <title>A chromosomal-level reference genome of Carpinus fangiana (Coryloideae, Betulaceae).</title>
        <authorList>
            <person name="Yang X."/>
            <person name="Wang Z."/>
            <person name="Zhang L."/>
            <person name="Hao G."/>
            <person name="Liu J."/>
            <person name="Yang Y."/>
        </authorList>
    </citation>
    <scope>NUCLEOTIDE SEQUENCE [LARGE SCALE GENOMIC DNA]</scope>
    <source>
        <strain evidence="1">Cfa_2016G</strain>
        <tissue evidence="1">Leaf</tissue>
    </source>
</reference>
<accession>A0A660KSP8</accession>
<evidence type="ECO:0000313" key="2">
    <source>
        <dbReference type="Proteomes" id="UP000327013"/>
    </source>
</evidence>
<dbReference type="Proteomes" id="UP000327013">
    <property type="component" value="Chromosome 4"/>
</dbReference>
<gene>
    <name evidence="1" type="ORF">FH972_010877</name>
</gene>
<organism evidence="1 2">
    <name type="scientific">Carpinus fangiana</name>
    <dbReference type="NCBI Taxonomy" id="176857"/>
    <lineage>
        <taxon>Eukaryota</taxon>
        <taxon>Viridiplantae</taxon>
        <taxon>Streptophyta</taxon>
        <taxon>Embryophyta</taxon>
        <taxon>Tracheophyta</taxon>
        <taxon>Spermatophyta</taxon>
        <taxon>Magnoliopsida</taxon>
        <taxon>eudicotyledons</taxon>
        <taxon>Gunneridae</taxon>
        <taxon>Pentapetalae</taxon>
        <taxon>rosids</taxon>
        <taxon>fabids</taxon>
        <taxon>Fagales</taxon>
        <taxon>Betulaceae</taxon>
        <taxon>Carpinus</taxon>
    </lineage>
</organism>
<dbReference type="EMBL" id="CM017324">
    <property type="protein sequence ID" value="KAE8038355.1"/>
    <property type="molecule type" value="Genomic_DNA"/>
</dbReference>
<evidence type="ECO:0000313" key="1">
    <source>
        <dbReference type="EMBL" id="KAE8038355.1"/>
    </source>
</evidence>
<name>A0A660KSP8_9ROSI</name>
<dbReference type="AlphaFoldDB" id="A0A660KSP8"/>
<proteinExistence type="predicted"/>
<protein>
    <submittedName>
        <fullName evidence="1">Uncharacterized protein</fullName>
    </submittedName>
</protein>
<keyword evidence="2" id="KW-1185">Reference proteome</keyword>
<sequence>MGQVIHIFEAEDTPPYSKENVPKDVGYLHLQPKYQKMDVGDILGLAFCPFGSSSKMAPCFKVVSTQHANFNQISYGRQKNVRLSLKLVNTMRDFSFQIRYLYGTSRDSLQSGGQGLANATAFSISPIETYIIWNVPVLTNCQSNAEHPPRSCDQTGHCHCVCFKQRNSLSSLP</sequence>